<dbReference type="Pfam" id="PF20684">
    <property type="entry name" value="Fung_rhodopsin"/>
    <property type="match status" value="1"/>
</dbReference>
<evidence type="ECO:0000256" key="3">
    <source>
        <dbReference type="ARBA" id="ARBA00022989"/>
    </source>
</evidence>
<evidence type="ECO:0000256" key="1">
    <source>
        <dbReference type="ARBA" id="ARBA00004141"/>
    </source>
</evidence>
<dbReference type="GO" id="GO:0016020">
    <property type="term" value="C:membrane"/>
    <property type="evidence" value="ECO:0007669"/>
    <property type="project" value="UniProtKB-SubCell"/>
</dbReference>
<evidence type="ECO:0000313" key="9">
    <source>
        <dbReference type="EMBL" id="CAJ2507925.1"/>
    </source>
</evidence>
<dbReference type="PANTHER" id="PTHR33048">
    <property type="entry name" value="PTH11-LIKE INTEGRAL MEMBRANE PROTEIN (AFU_ORTHOLOGUE AFUA_5G11245)"/>
    <property type="match status" value="1"/>
</dbReference>
<evidence type="ECO:0000256" key="7">
    <source>
        <dbReference type="SAM" id="Phobius"/>
    </source>
</evidence>
<dbReference type="InterPro" id="IPR049326">
    <property type="entry name" value="Rhodopsin_dom_fungi"/>
</dbReference>
<keyword evidence="3 7" id="KW-1133">Transmembrane helix</keyword>
<dbReference type="EMBL" id="CAUWAG010000010">
    <property type="protein sequence ID" value="CAJ2507925.1"/>
    <property type="molecule type" value="Genomic_DNA"/>
</dbReference>
<feature type="domain" description="Rhodopsin" evidence="8">
    <location>
        <begin position="44"/>
        <end position="302"/>
    </location>
</feature>
<comment type="similarity">
    <text evidence="5">Belongs to the SAT4 family.</text>
</comment>
<feature type="transmembrane region" description="Helical" evidence="7">
    <location>
        <begin position="133"/>
        <end position="157"/>
    </location>
</feature>
<protein>
    <submittedName>
        <fullName evidence="9">Uu.00g091110.m01.CDS01</fullName>
    </submittedName>
</protein>
<sequence>MESTAQSPARNFSWANLPPDSRGDELVSLNASLIAISTVILVTRLYARTFLLKSLGIDDLLATLTYPLLVTLSALEAHTVNYGSGTHMDEVPPELLPKFFSRLTTMQLIYFTSVGLVRISVASFYPRLSNDKWYLRGIYATIFVTFANTMMAFFFMLTECKHIPDLWNVTAPGRQCIPKSQEAPVFWAHGAVGIAIDISLMVLPIWVIYSKMKFSSKTVQVILVFCVGIFGIVTGIVRLAININTDFTTDTPIQTREGIRPLMKAHREYSTYKVACVAPWTDLEGHIGLWTACFPAMQPALRFVSYKMGLRSTLGSTDNKSRYAYGASGAAGGGNSRSLHSKGWRNTTGQGGHSRGYLSFNGDRDGESEHGITTTAAGGNGSDLELQAVSDSGIHKTTDVIVHVADAADKQSGITPKHWDALYKIIAPTSFESAILARFRDVATTITTRKVLEADGAAEATARSGDEPNVACRYDDWAHGGKTAALRLIEANLSNHR</sequence>
<dbReference type="AlphaFoldDB" id="A0AAI8VN11"/>
<comment type="subcellular location">
    <subcellularLocation>
        <location evidence="1">Membrane</location>
        <topology evidence="1">Multi-pass membrane protein</topology>
    </subcellularLocation>
</comment>
<feature type="region of interest" description="Disordered" evidence="6">
    <location>
        <begin position="329"/>
        <end position="384"/>
    </location>
</feature>
<dbReference type="PANTHER" id="PTHR33048:SF55">
    <property type="entry name" value="INTEGRAL MEMBRANE PROTEIN"/>
    <property type="match status" value="1"/>
</dbReference>
<feature type="transmembrane region" description="Helical" evidence="7">
    <location>
        <begin position="221"/>
        <end position="241"/>
    </location>
</feature>
<feature type="transmembrane region" description="Helical" evidence="7">
    <location>
        <begin position="26"/>
        <end position="47"/>
    </location>
</feature>
<accession>A0AAI8VN11</accession>
<evidence type="ECO:0000259" key="8">
    <source>
        <dbReference type="Pfam" id="PF20684"/>
    </source>
</evidence>
<gene>
    <name evidence="9" type="ORF">KHLLAP_LOCUS8393</name>
</gene>
<organism evidence="9 10">
    <name type="scientific">Anthostomella pinea</name>
    <dbReference type="NCBI Taxonomy" id="933095"/>
    <lineage>
        <taxon>Eukaryota</taxon>
        <taxon>Fungi</taxon>
        <taxon>Dikarya</taxon>
        <taxon>Ascomycota</taxon>
        <taxon>Pezizomycotina</taxon>
        <taxon>Sordariomycetes</taxon>
        <taxon>Xylariomycetidae</taxon>
        <taxon>Xylariales</taxon>
        <taxon>Xylariaceae</taxon>
        <taxon>Anthostomella</taxon>
    </lineage>
</organism>
<dbReference type="InterPro" id="IPR052337">
    <property type="entry name" value="SAT4-like"/>
</dbReference>
<dbReference type="Proteomes" id="UP001295740">
    <property type="component" value="Unassembled WGS sequence"/>
</dbReference>
<keyword evidence="2 7" id="KW-0812">Transmembrane</keyword>
<keyword evidence="4 7" id="KW-0472">Membrane</keyword>
<evidence type="ECO:0000256" key="5">
    <source>
        <dbReference type="ARBA" id="ARBA00038359"/>
    </source>
</evidence>
<evidence type="ECO:0000256" key="4">
    <source>
        <dbReference type="ARBA" id="ARBA00023136"/>
    </source>
</evidence>
<evidence type="ECO:0000256" key="6">
    <source>
        <dbReference type="SAM" id="MobiDB-lite"/>
    </source>
</evidence>
<feature type="transmembrane region" description="Helical" evidence="7">
    <location>
        <begin position="99"/>
        <end position="121"/>
    </location>
</feature>
<proteinExistence type="inferred from homology"/>
<name>A0AAI8VN11_9PEZI</name>
<comment type="caution">
    <text evidence="9">The sequence shown here is derived from an EMBL/GenBank/DDBJ whole genome shotgun (WGS) entry which is preliminary data.</text>
</comment>
<evidence type="ECO:0000256" key="2">
    <source>
        <dbReference type="ARBA" id="ARBA00022692"/>
    </source>
</evidence>
<keyword evidence="10" id="KW-1185">Reference proteome</keyword>
<feature type="transmembrane region" description="Helical" evidence="7">
    <location>
        <begin position="186"/>
        <end position="209"/>
    </location>
</feature>
<evidence type="ECO:0000313" key="10">
    <source>
        <dbReference type="Proteomes" id="UP001295740"/>
    </source>
</evidence>
<reference evidence="9" key="1">
    <citation type="submission" date="2023-10" db="EMBL/GenBank/DDBJ databases">
        <authorList>
            <person name="Hackl T."/>
        </authorList>
    </citation>
    <scope>NUCLEOTIDE SEQUENCE</scope>
</reference>